<name>A0A914LTT0_MELIC</name>
<reference evidence="2" key="1">
    <citation type="submission" date="2022-11" db="UniProtKB">
        <authorList>
            <consortium name="WormBaseParasite"/>
        </authorList>
    </citation>
    <scope>IDENTIFICATION</scope>
</reference>
<dbReference type="AlphaFoldDB" id="A0A914LTT0"/>
<dbReference type="WBParaSite" id="Minc3s00881g18448">
    <property type="protein sequence ID" value="Minc3s00881g18448"/>
    <property type="gene ID" value="Minc3s00881g18448"/>
</dbReference>
<accession>A0A914LTT0</accession>
<dbReference type="Pfam" id="PF03314">
    <property type="entry name" value="DUF273"/>
    <property type="match status" value="1"/>
</dbReference>
<proteinExistence type="predicted"/>
<dbReference type="InterPro" id="IPR004988">
    <property type="entry name" value="DUF273"/>
</dbReference>
<keyword evidence="1" id="KW-1185">Reference proteome</keyword>
<dbReference type="Proteomes" id="UP000887563">
    <property type="component" value="Unplaced"/>
</dbReference>
<dbReference type="PANTHER" id="PTHR31562:SF8">
    <property type="entry name" value="ALPHA-1,6-MANNOSYLTRANSFERASE"/>
    <property type="match status" value="1"/>
</dbReference>
<evidence type="ECO:0000313" key="2">
    <source>
        <dbReference type="WBParaSite" id="Minc3s00881g18448"/>
    </source>
</evidence>
<evidence type="ECO:0000313" key="1">
    <source>
        <dbReference type="Proteomes" id="UP000887563"/>
    </source>
</evidence>
<protein>
    <submittedName>
        <fullName evidence="2">Candidate secreted effector</fullName>
    </submittedName>
</protein>
<organism evidence="1 2">
    <name type="scientific">Meloidogyne incognita</name>
    <name type="common">Southern root-knot nematode worm</name>
    <name type="synonym">Oxyuris incognita</name>
    <dbReference type="NCBI Taxonomy" id="6306"/>
    <lineage>
        <taxon>Eukaryota</taxon>
        <taxon>Metazoa</taxon>
        <taxon>Ecdysozoa</taxon>
        <taxon>Nematoda</taxon>
        <taxon>Chromadorea</taxon>
        <taxon>Rhabditida</taxon>
        <taxon>Tylenchina</taxon>
        <taxon>Tylenchomorpha</taxon>
        <taxon>Tylenchoidea</taxon>
        <taxon>Meloidogynidae</taxon>
        <taxon>Meloidogyninae</taxon>
        <taxon>Meloidogyne</taxon>
        <taxon>Meloidogyne incognita group</taxon>
    </lineage>
</organism>
<sequence>MNWANMQYTQSKNFSGADNGALQLHILQTVIPSAKAEIKACKKLWNLANNYERYMGYVTCVKTALGATRIWPGKLRILRRGHGWIRDWFLTTDSWSARDFMLHGWKSQNISSSWESPFKKVPVPDECIGGYAGWNWRTEKAKEFFLIFLFLLLFF</sequence>
<dbReference type="PANTHER" id="PTHR31562">
    <property type="entry name" value="PROTEIN CBG18972"/>
    <property type="match status" value="1"/>
</dbReference>